<dbReference type="Pfam" id="PF00011">
    <property type="entry name" value="HSP20"/>
    <property type="match status" value="1"/>
</dbReference>
<organism evidence="6 7">
    <name type="scientific">Acaulospora morrowiae</name>
    <dbReference type="NCBI Taxonomy" id="94023"/>
    <lineage>
        <taxon>Eukaryota</taxon>
        <taxon>Fungi</taxon>
        <taxon>Fungi incertae sedis</taxon>
        <taxon>Mucoromycota</taxon>
        <taxon>Glomeromycotina</taxon>
        <taxon>Glomeromycetes</taxon>
        <taxon>Diversisporales</taxon>
        <taxon>Acaulosporaceae</taxon>
        <taxon>Acaulospora</taxon>
    </lineage>
</organism>
<evidence type="ECO:0000256" key="1">
    <source>
        <dbReference type="ARBA" id="ARBA00023016"/>
    </source>
</evidence>
<dbReference type="InterPro" id="IPR002068">
    <property type="entry name" value="A-crystallin/Hsp20_dom"/>
</dbReference>
<feature type="region of interest" description="Disordered" evidence="4">
    <location>
        <begin position="50"/>
        <end position="92"/>
    </location>
</feature>
<dbReference type="Gene3D" id="2.60.40.790">
    <property type="match status" value="1"/>
</dbReference>
<dbReference type="AlphaFoldDB" id="A0A9N9G1T4"/>
<feature type="compositionally biased region" description="Basic and acidic residues" evidence="4">
    <location>
        <begin position="50"/>
        <end position="61"/>
    </location>
</feature>
<evidence type="ECO:0000256" key="4">
    <source>
        <dbReference type="SAM" id="MobiDB-lite"/>
    </source>
</evidence>
<dbReference type="OrthoDB" id="1431247at2759"/>
<dbReference type="InterPro" id="IPR031107">
    <property type="entry name" value="Small_HSP"/>
</dbReference>
<reference evidence="6" key="1">
    <citation type="submission" date="2021-06" db="EMBL/GenBank/DDBJ databases">
        <authorList>
            <person name="Kallberg Y."/>
            <person name="Tangrot J."/>
            <person name="Rosling A."/>
        </authorList>
    </citation>
    <scope>NUCLEOTIDE SEQUENCE</scope>
    <source>
        <strain evidence="6">CL551</strain>
    </source>
</reference>
<evidence type="ECO:0000259" key="5">
    <source>
        <dbReference type="PROSITE" id="PS01031"/>
    </source>
</evidence>
<dbReference type="PANTHER" id="PTHR11527">
    <property type="entry name" value="HEAT-SHOCK PROTEIN 20 FAMILY MEMBER"/>
    <property type="match status" value="1"/>
</dbReference>
<dbReference type="InterPro" id="IPR008978">
    <property type="entry name" value="HSP20-like_chaperone"/>
</dbReference>
<evidence type="ECO:0000313" key="7">
    <source>
        <dbReference type="Proteomes" id="UP000789342"/>
    </source>
</evidence>
<dbReference type="EMBL" id="CAJVPV010004326">
    <property type="protein sequence ID" value="CAG8571311.1"/>
    <property type="molecule type" value="Genomic_DNA"/>
</dbReference>
<gene>
    <name evidence="6" type="ORF">AMORRO_LOCUS6484</name>
</gene>
<proteinExistence type="inferred from homology"/>
<dbReference type="SUPFAM" id="SSF49764">
    <property type="entry name" value="HSP20-like chaperones"/>
    <property type="match status" value="1"/>
</dbReference>
<feature type="domain" description="SHSP" evidence="5">
    <location>
        <begin position="98"/>
        <end position="202"/>
    </location>
</feature>
<keyword evidence="1" id="KW-0346">Stress response</keyword>
<evidence type="ECO:0000313" key="6">
    <source>
        <dbReference type="EMBL" id="CAG8571311.1"/>
    </source>
</evidence>
<name>A0A9N9G1T4_9GLOM</name>
<accession>A0A9N9G1T4</accession>
<comment type="similarity">
    <text evidence="2 3">Belongs to the small heat shock protein (HSP20) family.</text>
</comment>
<dbReference type="Proteomes" id="UP000789342">
    <property type="component" value="Unassembled WGS sequence"/>
</dbReference>
<evidence type="ECO:0000256" key="3">
    <source>
        <dbReference type="RuleBase" id="RU003616"/>
    </source>
</evidence>
<dbReference type="CDD" id="cd06464">
    <property type="entry name" value="ACD_sHsps-like"/>
    <property type="match status" value="1"/>
</dbReference>
<evidence type="ECO:0000256" key="2">
    <source>
        <dbReference type="PROSITE-ProRule" id="PRU00285"/>
    </source>
</evidence>
<protein>
    <submittedName>
        <fullName evidence="6">2255_t:CDS:1</fullName>
    </submittedName>
</protein>
<dbReference type="PROSITE" id="PS01031">
    <property type="entry name" value="SHSP"/>
    <property type="match status" value="1"/>
</dbReference>
<keyword evidence="7" id="KW-1185">Reference proteome</keyword>
<comment type="caution">
    <text evidence="6">The sequence shown here is derived from an EMBL/GenBank/DDBJ whole genome shotgun (WGS) entry which is preliminary data.</text>
</comment>
<sequence>MSLAPFYTDLYHDNPFYDPLFDLSLPFGVFTTGMSPFDYDVFDYNGNRDNARDYGSRDNRGQGKSGNVNRGDNWDRNRRSIPVSERVKHTDSKIMTEREGDAVWRPASDVYETREAFIVHIDLPGVPREDISVDLRGRELVISGEAKQRSYEAATSRVRERKVGKFRKYIFLPKYENLDKDCVEAKYQDGLLEIKVLIIVAN</sequence>